<dbReference type="Gene3D" id="3.50.50.60">
    <property type="entry name" value="FAD/NAD(P)-binding domain"/>
    <property type="match status" value="1"/>
</dbReference>
<evidence type="ECO:0000256" key="13">
    <source>
        <dbReference type="RuleBase" id="RU362049"/>
    </source>
</evidence>
<feature type="region of interest" description="Disordered" evidence="14">
    <location>
        <begin position="478"/>
        <end position="506"/>
    </location>
</feature>
<evidence type="ECO:0000256" key="12">
    <source>
        <dbReference type="NCBIfam" id="TIGR00551"/>
    </source>
</evidence>
<dbReference type="EMBL" id="RQVS01000004">
    <property type="protein sequence ID" value="RRJ87604.1"/>
    <property type="molecule type" value="Genomic_DNA"/>
</dbReference>
<evidence type="ECO:0000256" key="14">
    <source>
        <dbReference type="SAM" id="MobiDB-lite"/>
    </source>
</evidence>
<evidence type="ECO:0000313" key="17">
    <source>
        <dbReference type="EMBL" id="RRJ87604.1"/>
    </source>
</evidence>
<dbReference type="GO" id="GO:0033765">
    <property type="term" value="F:steroid dehydrogenase activity, acting on the CH-CH group of donors"/>
    <property type="evidence" value="ECO:0007669"/>
    <property type="project" value="UniProtKB-ARBA"/>
</dbReference>
<feature type="domain" description="FAD-dependent oxidoreductase 2 FAD-binding" evidence="15">
    <location>
        <begin position="8"/>
        <end position="378"/>
    </location>
</feature>
<keyword evidence="18" id="KW-1185">Reference proteome</keyword>
<protein>
    <recommendedName>
        <fullName evidence="5 12">L-aspartate oxidase</fullName>
        <ecNumber evidence="4 12">1.4.3.16</ecNumber>
    </recommendedName>
</protein>
<dbReference type="Gene3D" id="1.20.58.100">
    <property type="entry name" value="Fumarate reductase/succinate dehydrogenase flavoprotein-like, C-terminal domain"/>
    <property type="match status" value="1"/>
</dbReference>
<dbReference type="InterPro" id="IPR005288">
    <property type="entry name" value="NadB"/>
</dbReference>
<evidence type="ECO:0000256" key="7">
    <source>
        <dbReference type="ARBA" id="ARBA00022642"/>
    </source>
</evidence>
<comment type="function">
    <text evidence="10">Catalyzes the oxidation of L-aspartate to iminoaspartate, the first step in the de novo biosynthesis of NAD(+).</text>
</comment>
<accession>A0A3P3VYP0</accession>
<dbReference type="GO" id="GO:0005737">
    <property type="term" value="C:cytoplasm"/>
    <property type="evidence" value="ECO:0007669"/>
    <property type="project" value="UniProtKB-SubCell"/>
</dbReference>
<keyword evidence="8 13" id="KW-0274">FAD</keyword>
<keyword evidence="9 13" id="KW-0560">Oxidoreductase</keyword>
<evidence type="ECO:0000256" key="10">
    <source>
        <dbReference type="ARBA" id="ARBA00029426"/>
    </source>
</evidence>
<evidence type="ECO:0000259" key="15">
    <source>
        <dbReference type="Pfam" id="PF00890"/>
    </source>
</evidence>
<evidence type="ECO:0000256" key="6">
    <source>
        <dbReference type="ARBA" id="ARBA00022630"/>
    </source>
</evidence>
<evidence type="ECO:0000256" key="9">
    <source>
        <dbReference type="ARBA" id="ARBA00023002"/>
    </source>
</evidence>
<organism evidence="17 18">
    <name type="scientific">Gulosibacter macacae</name>
    <dbReference type="NCBI Taxonomy" id="2488791"/>
    <lineage>
        <taxon>Bacteria</taxon>
        <taxon>Bacillati</taxon>
        <taxon>Actinomycetota</taxon>
        <taxon>Actinomycetes</taxon>
        <taxon>Micrococcales</taxon>
        <taxon>Microbacteriaceae</taxon>
        <taxon>Gulosibacter</taxon>
    </lineage>
</organism>
<dbReference type="Gene3D" id="3.90.700.10">
    <property type="entry name" value="Succinate dehydrogenase/fumarate reductase flavoprotein, catalytic domain"/>
    <property type="match status" value="1"/>
</dbReference>
<comment type="subcellular location">
    <subcellularLocation>
        <location evidence="13">Cytoplasm</location>
    </subcellularLocation>
</comment>
<dbReference type="SUPFAM" id="SSF56425">
    <property type="entry name" value="Succinate dehydrogenase/fumarate reductase flavoprotein, catalytic domain"/>
    <property type="match status" value="1"/>
</dbReference>
<name>A0A3P3VYP0_9MICO</name>
<keyword evidence="7 13" id="KW-0662">Pyridine nucleotide biosynthesis</keyword>
<dbReference type="Pfam" id="PF00890">
    <property type="entry name" value="FAD_binding_2"/>
    <property type="match status" value="1"/>
</dbReference>
<evidence type="ECO:0000256" key="3">
    <source>
        <dbReference type="ARBA" id="ARBA00008562"/>
    </source>
</evidence>
<dbReference type="InterPro" id="IPR015939">
    <property type="entry name" value="Fum_Rdtase/Succ_DH_flav-like_C"/>
</dbReference>
<keyword evidence="6 13" id="KW-0285">Flavoprotein</keyword>
<comment type="caution">
    <text evidence="17">The sequence shown here is derived from an EMBL/GenBank/DDBJ whole genome shotgun (WGS) entry which is preliminary data.</text>
</comment>
<gene>
    <name evidence="17" type="primary">nadB</name>
    <name evidence="17" type="ORF">EG850_04705</name>
</gene>
<dbReference type="EC" id="1.4.3.16" evidence="4 12"/>
<dbReference type="NCBIfam" id="TIGR00551">
    <property type="entry name" value="nadB"/>
    <property type="match status" value="1"/>
</dbReference>
<dbReference type="UniPathway" id="UPA00253">
    <property type="reaction ID" value="UER00326"/>
</dbReference>
<dbReference type="PRINTS" id="PR00368">
    <property type="entry name" value="FADPNR"/>
</dbReference>
<dbReference type="AlphaFoldDB" id="A0A3P3VYP0"/>
<evidence type="ECO:0000256" key="4">
    <source>
        <dbReference type="ARBA" id="ARBA00012173"/>
    </source>
</evidence>
<comment type="pathway">
    <text evidence="2 13">Cofactor biosynthesis; NAD(+) biosynthesis; iminoaspartate from L-aspartate (oxidase route): step 1/1.</text>
</comment>
<feature type="compositionally biased region" description="Basic and acidic residues" evidence="14">
    <location>
        <begin position="480"/>
        <end position="501"/>
    </location>
</feature>
<dbReference type="GO" id="GO:0034628">
    <property type="term" value="P:'de novo' NAD+ biosynthetic process from L-aspartate"/>
    <property type="evidence" value="ECO:0007669"/>
    <property type="project" value="TreeGrafter"/>
</dbReference>
<dbReference type="OrthoDB" id="9805351at2"/>
<dbReference type="FunFam" id="3.90.700.10:FF:000002">
    <property type="entry name" value="L-aspartate oxidase"/>
    <property type="match status" value="1"/>
</dbReference>
<dbReference type="SUPFAM" id="SSF51905">
    <property type="entry name" value="FAD/NAD(P)-binding domain"/>
    <property type="match status" value="1"/>
</dbReference>
<dbReference type="InterPro" id="IPR027477">
    <property type="entry name" value="Succ_DH/fumarate_Rdtase_cat_sf"/>
</dbReference>
<comment type="similarity">
    <text evidence="3 13">Belongs to the FAD-dependent oxidoreductase 2 family. NadB subfamily.</text>
</comment>
<feature type="domain" description="Fumarate reductase/succinate dehydrogenase flavoprotein-like C-terminal" evidence="16">
    <location>
        <begin position="535"/>
        <end position="569"/>
    </location>
</feature>
<evidence type="ECO:0000256" key="11">
    <source>
        <dbReference type="ARBA" id="ARBA00048305"/>
    </source>
</evidence>
<comment type="cofactor">
    <cofactor evidence="1 13">
        <name>FAD</name>
        <dbReference type="ChEBI" id="CHEBI:57692"/>
    </cofactor>
</comment>
<evidence type="ECO:0000256" key="2">
    <source>
        <dbReference type="ARBA" id="ARBA00004950"/>
    </source>
</evidence>
<dbReference type="InterPro" id="IPR036188">
    <property type="entry name" value="FAD/NAD-bd_sf"/>
</dbReference>
<sequence length="586" mass="61697">MSRVLGRVLVLGSGIAGLTAARHAAAAGHDVIVATKHRAETGCTTYAQGGIAVAVFADDSVEAHVRDTLAAGAGECDPEAVRVLCTEGPDRIRELAAIGVEFDRAADGSWARGLEAAHSSARVVHAGGDATGARIETALIAAARRAGVTITEDACLLDLIVRDGRVRGARFCSSLDATSEFEVNADAVVLATGGFGALYPLTSNPGSATGDGIAVVWRAGAAVADLEFVQFHPTVLAVGEPFLVSEAVRGEGAVLRDASGHRFMPEFDARAELAPRDVVARACAAVMARQGGAPVVLDATMFTDAELARRFPTIDAAVRERGLDWSREPIPVRPGAHFAMGGVATDLAGRTSLPGLYAVGEVACTGVHGANRLASNSLLEGAVFGARVAAVMGEDAVSSRWQPQLRRPVLQFVEGEVDAQFETDAQCESQPFSRQALQQLMWREVGLLRDETGLKRAAGQLAAWREELGHLALRVPQGAEADRMRQGANADREPQGTDGAERQGANADRVLRFSKHGFVALREPQGTDGAERQGANAAEDRHLLDIATLVTASALQRQESVGAHFRTDALTNQLIHDHIEEFACSS</sequence>
<evidence type="ECO:0000259" key="16">
    <source>
        <dbReference type="Pfam" id="PF02910"/>
    </source>
</evidence>
<dbReference type="PANTHER" id="PTHR42716">
    <property type="entry name" value="L-ASPARTATE OXIDASE"/>
    <property type="match status" value="1"/>
</dbReference>
<dbReference type="RefSeq" id="WP_124970704.1">
    <property type="nucleotide sequence ID" value="NZ_RQVS01000004.1"/>
</dbReference>
<dbReference type="InterPro" id="IPR037099">
    <property type="entry name" value="Fum_R/Succ_DH_flav-like_C_sf"/>
</dbReference>
<evidence type="ECO:0000256" key="8">
    <source>
        <dbReference type="ARBA" id="ARBA00022827"/>
    </source>
</evidence>
<evidence type="ECO:0000313" key="18">
    <source>
        <dbReference type="Proteomes" id="UP000274391"/>
    </source>
</evidence>
<evidence type="ECO:0000256" key="5">
    <source>
        <dbReference type="ARBA" id="ARBA00021901"/>
    </source>
</evidence>
<dbReference type="SUPFAM" id="SSF46977">
    <property type="entry name" value="Succinate dehydrogenase/fumarate reductase flavoprotein C-terminal domain"/>
    <property type="match status" value="2"/>
</dbReference>
<proteinExistence type="inferred from homology"/>
<dbReference type="GO" id="GO:0008734">
    <property type="term" value="F:L-aspartate oxidase activity"/>
    <property type="evidence" value="ECO:0007669"/>
    <property type="project" value="UniProtKB-UniRule"/>
</dbReference>
<dbReference type="Pfam" id="PF02910">
    <property type="entry name" value="Succ_DH_flav_C"/>
    <property type="match status" value="1"/>
</dbReference>
<dbReference type="InterPro" id="IPR003953">
    <property type="entry name" value="FAD-dep_OxRdtase_2_FAD-bd"/>
</dbReference>
<dbReference type="Proteomes" id="UP000274391">
    <property type="component" value="Unassembled WGS sequence"/>
</dbReference>
<dbReference type="PANTHER" id="PTHR42716:SF2">
    <property type="entry name" value="L-ASPARTATE OXIDASE, CHLOROPLASTIC"/>
    <property type="match status" value="1"/>
</dbReference>
<evidence type="ECO:0000256" key="1">
    <source>
        <dbReference type="ARBA" id="ARBA00001974"/>
    </source>
</evidence>
<reference evidence="17 18" key="1">
    <citation type="submission" date="2018-11" db="EMBL/GenBank/DDBJ databases">
        <title>YIM 102482-1 draft genome.</title>
        <authorList>
            <person name="Li G."/>
            <person name="Jiang Y."/>
        </authorList>
    </citation>
    <scope>NUCLEOTIDE SEQUENCE [LARGE SCALE GENOMIC DNA]</scope>
    <source>
        <strain evidence="17 18">YIM 102482-1</strain>
    </source>
</reference>
<comment type="catalytic activity">
    <reaction evidence="11">
        <text>L-aspartate + O2 = iminosuccinate + H2O2</text>
        <dbReference type="Rhea" id="RHEA:25876"/>
        <dbReference type="ChEBI" id="CHEBI:15379"/>
        <dbReference type="ChEBI" id="CHEBI:16240"/>
        <dbReference type="ChEBI" id="CHEBI:29991"/>
        <dbReference type="ChEBI" id="CHEBI:77875"/>
        <dbReference type="EC" id="1.4.3.16"/>
    </reaction>
    <physiologicalReaction direction="left-to-right" evidence="11">
        <dbReference type="Rhea" id="RHEA:25877"/>
    </physiologicalReaction>
</comment>